<dbReference type="PANTHER" id="PTHR47314:SF1">
    <property type="entry name" value="MALTOSE_MALTODEXTRIN TRANSPORT SYSTEM PERMEASE PROTEIN MALF"/>
    <property type="match status" value="1"/>
</dbReference>
<keyword evidence="4 10" id="KW-1003">Cell membrane</keyword>
<dbReference type="InterPro" id="IPR047103">
    <property type="entry name" value="MalF_P2_sf"/>
</dbReference>
<evidence type="ECO:0000313" key="12">
    <source>
        <dbReference type="EMBL" id="MCS0499696.1"/>
    </source>
</evidence>
<dbReference type="Gene3D" id="3.10.650.10">
    <property type="entry name" value="MalF N-terminal region-like"/>
    <property type="match status" value="1"/>
</dbReference>
<feature type="transmembrane region" description="Helical" evidence="9">
    <location>
        <begin position="292"/>
        <end position="319"/>
    </location>
</feature>
<keyword evidence="6 9" id="KW-0812">Transmembrane</keyword>
<evidence type="ECO:0000256" key="1">
    <source>
        <dbReference type="ARBA" id="ARBA00004651"/>
    </source>
</evidence>
<evidence type="ECO:0000259" key="11">
    <source>
        <dbReference type="PROSITE" id="PS50928"/>
    </source>
</evidence>
<evidence type="ECO:0000256" key="4">
    <source>
        <dbReference type="ARBA" id="ARBA00022475"/>
    </source>
</evidence>
<reference evidence="12 13" key="1">
    <citation type="submission" date="2022-08" db="EMBL/GenBank/DDBJ databases">
        <authorList>
            <person name="Li F."/>
        </authorList>
    </citation>
    <scope>NUCLEOTIDE SEQUENCE [LARGE SCALE GENOMIC DNA]</scope>
    <source>
        <strain evidence="12 13">10F1B-8-1</strain>
    </source>
</reference>
<keyword evidence="13" id="KW-1185">Reference proteome</keyword>
<dbReference type="NCBIfam" id="NF008232">
    <property type="entry name" value="PRK10999.1"/>
    <property type="match status" value="1"/>
</dbReference>
<dbReference type="InterPro" id="IPR035277">
    <property type="entry name" value="MalF_N"/>
</dbReference>
<comment type="caution">
    <text evidence="12">The sequence shown here is derived from an EMBL/GenBank/DDBJ whole genome shotgun (WGS) entry which is preliminary data.</text>
</comment>
<feature type="transmembrane region" description="Helical" evidence="9">
    <location>
        <begin position="432"/>
        <end position="451"/>
    </location>
</feature>
<comment type="function">
    <text evidence="10">Part of the ABC transporter complex MalEFGK involved in maltose/maltodextrin import. Probably responsible for the translocation of the substrate across the membrane.</text>
</comment>
<evidence type="ECO:0000313" key="13">
    <source>
        <dbReference type="Proteomes" id="UP001205337"/>
    </source>
</evidence>
<dbReference type="Gene3D" id="1.20.58.370">
    <property type="entry name" value="MalF N-terminal region-like"/>
    <property type="match status" value="1"/>
</dbReference>
<feature type="transmembrane region" description="Helical" evidence="9">
    <location>
        <begin position="383"/>
        <end position="405"/>
    </location>
</feature>
<feature type="transmembrane region" description="Helical" evidence="9">
    <location>
        <begin position="331"/>
        <end position="351"/>
    </location>
</feature>
<name>A0ABT1ZG54_9MICO</name>
<comment type="similarity">
    <text evidence="2 10">Belongs to the binding-protein-dependent transport system permease family. MalFG subfamily.</text>
</comment>
<dbReference type="Pfam" id="PF16296">
    <property type="entry name" value="TM_PBP2_N"/>
    <property type="match status" value="1"/>
</dbReference>
<feature type="domain" description="ABC transmembrane type-1" evidence="11">
    <location>
        <begin position="296"/>
        <end position="517"/>
    </location>
</feature>
<dbReference type="PROSITE" id="PS50928">
    <property type="entry name" value="ABC_TM1"/>
    <property type="match status" value="1"/>
</dbReference>
<feature type="transmembrane region" description="Helical" evidence="9">
    <location>
        <begin position="82"/>
        <end position="103"/>
    </location>
</feature>
<evidence type="ECO:0000256" key="2">
    <source>
        <dbReference type="ARBA" id="ARBA00009047"/>
    </source>
</evidence>
<dbReference type="InterPro" id="IPR032550">
    <property type="entry name" value="TM_PBP2_N"/>
</dbReference>
<dbReference type="Gene3D" id="2.40.430.10">
    <property type="entry name" value="D-maltodextrin-binding protein, MBP"/>
    <property type="match status" value="1"/>
</dbReference>
<keyword evidence="3 9" id="KW-0813">Transport</keyword>
<evidence type="ECO:0000256" key="8">
    <source>
        <dbReference type="ARBA" id="ARBA00023136"/>
    </source>
</evidence>
<dbReference type="CDD" id="cd06261">
    <property type="entry name" value="TM_PBP2"/>
    <property type="match status" value="1"/>
</dbReference>
<sequence>MAQAPTAPRRTRPAAPPTPGSVRAILVKILLLGIVDALSIYAAFVLVMQHNWVVAIIVLAVTGLVNWIYFSRRLIPAKYLTPGLIFLAVFQVFVLLYTGYVGFTNYGTGHNGTKEQAVSSLLASSLQRVEDSPAYPATVVDSFGQLGLLVTDPDTGDAYVGTNDQPLAAAPDAEFDGGKAVSAPGWTSLSFAEVIARTDEITQLAVPYSDDPNDGALRTQDGSNAYRYLSTLEYDEQAGTMTNTQTGVVYADQGTGAFVAPDGTELRPGWQITVGFDNFVRAFTEQSIRGPLVYVTIWTFVFAIGSVALTFILGLLLAITFENARMRGVKYYRVLLVLPYAFPAFLSILVWKGMMNESFGFINQVLFAGADIPWLSDPTLAKASALLVNLWLGFPYMFLICTGALQAIPDELTEAATMDGARGWGIFRQIKLPLLLSTTAPVLIASFAFNFNNFNLVYLLNNGGPRDTTTSLPVGHTDLLISMVYKVAFTGQNRDYGLASAFSIIIFLIVAIISVISFSRTKALEEIQR</sequence>
<feature type="transmembrane region" description="Helical" evidence="9">
    <location>
        <begin position="25"/>
        <end position="46"/>
    </location>
</feature>
<organism evidence="12 13">
    <name type="scientific">Protaetiibacter mangrovi</name>
    <dbReference type="NCBI Taxonomy" id="2970926"/>
    <lineage>
        <taxon>Bacteria</taxon>
        <taxon>Bacillati</taxon>
        <taxon>Actinomycetota</taxon>
        <taxon>Actinomycetes</taxon>
        <taxon>Micrococcales</taxon>
        <taxon>Microbacteriaceae</taxon>
        <taxon>Protaetiibacter</taxon>
    </lineage>
</organism>
<dbReference type="Proteomes" id="UP001205337">
    <property type="component" value="Unassembled WGS sequence"/>
</dbReference>
<keyword evidence="5 10" id="KW-0762">Sugar transport</keyword>
<feature type="transmembrane region" description="Helical" evidence="9">
    <location>
        <begin position="52"/>
        <end position="70"/>
    </location>
</feature>
<evidence type="ECO:0000256" key="7">
    <source>
        <dbReference type="ARBA" id="ARBA00022989"/>
    </source>
</evidence>
<dbReference type="InterPro" id="IPR035906">
    <property type="entry name" value="MetI-like_sf"/>
</dbReference>
<feature type="transmembrane region" description="Helical" evidence="9">
    <location>
        <begin position="496"/>
        <end position="519"/>
    </location>
</feature>
<evidence type="ECO:0000256" key="6">
    <source>
        <dbReference type="ARBA" id="ARBA00022692"/>
    </source>
</evidence>
<comment type="subcellular location">
    <subcellularLocation>
        <location evidence="1 9">Cell membrane</location>
        <topology evidence="1 9">Multi-pass membrane protein</topology>
    </subcellularLocation>
</comment>
<evidence type="ECO:0000256" key="3">
    <source>
        <dbReference type="ARBA" id="ARBA00022448"/>
    </source>
</evidence>
<dbReference type="SUPFAM" id="SSF160964">
    <property type="entry name" value="MalF N-terminal region-like"/>
    <property type="match status" value="1"/>
</dbReference>
<keyword evidence="7 9" id="KW-1133">Transmembrane helix</keyword>
<dbReference type="SUPFAM" id="SSF161098">
    <property type="entry name" value="MetI-like"/>
    <property type="match status" value="1"/>
</dbReference>
<keyword evidence="8 9" id="KW-0472">Membrane</keyword>
<evidence type="ECO:0000256" key="5">
    <source>
        <dbReference type="ARBA" id="ARBA00022597"/>
    </source>
</evidence>
<accession>A0ABT1ZG54</accession>
<gene>
    <name evidence="12" type="primary">malF</name>
    <name evidence="12" type="ORF">NUH29_09065</name>
</gene>
<proteinExistence type="inferred from homology"/>
<protein>
    <recommendedName>
        <fullName evidence="10">Maltose/maltodextrin transport system permease protein</fullName>
    </recommendedName>
</protein>
<evidence type="ECO:0000256" key="9">
    <source>
        <dbReference type="RuleBase" id="RU363032"/>
    </source>
</evidence>
<dbReference type="EMBL" id="JANTHX010000007">
    <property type="protein sequence ID" value="MCS0499696.1"/>
    <property type="molecule type" value="Genomic_DNA"/>
</dbReference>
<dbReference type="Gene3D" id="1.10.3720.10">
    <property type="entry name" value="MetI-like"/>
    <property type="match status" value="1"/>
</dbReference>
<dbReference type="RefSeq" id="WP_258798762.1">
    <property type="nucleotide sequence ID" value="NZ_JANTHX010000007.1"/>
</dbReference>
<evidence type="ECO:0000256" key="10">
    <source>
        <dbReference type="RuleBase" id="RU367050"/>
    </source>
</evidence>
<dbReference type="PANTHER" id="PTHR47314">
    <property type="entry name" value="MALTOSE/MALTODEXTRIN TRANSPORT SYSTEM PERMEASE PROTEIN MALF"/>
    <property type="match status" value="1"/>
</dbReference>
<dbReference type="InterPro" id="IPR000515">
    <property type="entry name" value="MetI-like"/>
</dbReference>
<dbReference type="Pfam" id="PF00528">
    <property type="entry name" value="BPD_transp_1"/>
    <property type="match status" value="1"/>
</dbReference>